<dbReference type="GO" id="GO:0007034">
    <property type="term" value="P:vacuolar transport"/>
    <property type="evidence" value="ECO:0007669"/>
    <property type="project" value="TreeGrafter"/>
</dbReference>
<dbReference type="Pfam" id="PF04840">
    <property type="entry name" value="Vps16_C"/>
    <property type="match status" value="1"/>
</dbReference>
<comment type="subcellular location">
    <subcellularLocation>
        <location evidence="2">Cytoplasmic vesicle</location>
    </subcellularLocation>
    <subcellularLocation>
        <location evidence="1">Early endosome</location>
    </subcellularLocation>
    <subcellularLocation>
        <location evidence="3">Late endosome</location>
    </subcellularLocation>
</comment>
<keyword evidence="8" id="KW-1185">Reference proteome</keyword>
<dbReference type="Proteomes" id="UP000887574">
    <property type="component" value="Unplaced"/>
</dbReference>
<evidence type="ECO:0000259" key="7">
    <source>
        <dbReference type="Pfam" id="PF04840"/>
    </source>
</evidence>
<dbReference type="GO" id="GO:0006886">
    <property type="term" value="P:intracellular protein transport"/>
    <property type="evidence" value="ECO:0007669"/>
    <property type="project" value="InterPro"/>
</dbReference>
<evidence type="ECO:0000256" key="1">
    <source>
        <dbReference type="ARBA" id="ARBA00004412"/>
    </source>
</evidence>
<keyword evidence="5" id="KW-0968">Cytoplasmic vesicle</keyword>
<dbReference type="GO" id="GO:0005769">
    <property type="term" value="C:early endosome"/>
    <property type="evidence" value="ECO:0007669"/>
    <property type="project" value="UniProtKB-SubCell"/>
</dbReference>
<evidence type="ECO:0000256" key="2">
    <source>
        <dbReference type="ARBA" id="ARBA00004541"/>
    </source>
</evidence>
<evidence type="ECO:0000313" key="9">
    <source>
        <dbReference type="WBParaSite" id="jg4798"/>
    </source>
</evidence>
<dbReference type="WBParaSite" id="jg4798">
    <property type="protein sequence ID" value="jg4798"/>
    <property type="gene ID" value="jg4798"/>
</dbReference>
<evidence type="ECO:0000256" key="6">
    <source>
        <dbReference type="SAM" id="MobiDB-lite"/>
    </source>
</evidence>
<dbReference type="AlphaFoldDB" id="A0A915ECV5"/>
<dbReference type="PANTHER" id="PTHR13364">
    <property type="entry name" value="DEFECTIVE SPERMATOGENESIS PROTEIN 39"/>
    <property type="match status" value="1"/>
</dbReference>
<reference evidence="9" key="1">
    <citation type="submission" date="2022-11" db="UniProtKB">
        <authorList>
            <consortium name="WormBaseParasite"/>
        </authorList>
    </citation>
    <scope>IDENTIFICATION</scope>
</reference>
<name>A0A915ECV5_9BILA</name>
<feature type="compositionally biased region" description="Polar residues" evidence="6">
    <location>
        <begin position="17"/>
        <end position="45"/>
    </location>
</feature>
<dbReference type="GO" id="GO:0005770">
    <property type="term" value="C:late endosome"/>
    <property type="evidence" value="ECO:0007669"/>
    <property type="project" value="UniProtKB-SubCell"/>
</dbReference>
<dbReference type="PANTHER" id="PTHR13364:SF6">
    <property type="entry name" value="SPERMATOGENESIS-DEFECTIVE PROTEIN 39 HOMOLOG"/>
    <property type="match status" value="1"/>
</dbReference>
<sequence length="338" mass="37659">MDIHRGFNFDDPEDSYWNETGGSTSLNDSSNHETNNSTPARTNLDLESTTEISSAVARLSSQLVKDFELTVGLVNENQATTSERSGTSDPGLALKKYNSIESDDLRSVTSSADATTSKLSNTNSSLLEQIVQHNGAASIVSDCSLGSYSSEVTVQLDYSRLKSEHKKLQKHFETIRKERYKAIPVYEAVKRLGKCQSVSLDLYKSKQDKTNLLEAALDSLDHDIICTVVLFLKRSLTNSLFREMLILKATAAEHYVQYLREAGEHQELVDTLFALGRCDEAAMVEFSLACRKRQPEQRAQALRKCLVSGFSVPALSNECAYVEEYVNLLEGINRFSKK</sequence>
<dbReference type="InterPro" id="IPR006925">
    <property type="entry name" value="Vps16_C"/>
</dbReference>
<proteinExistence type="predicted"/>
<keyword evidence="4" id="KW-0967">Endosome</keyword>
<evidence type="ECO:0000256" key="5">
    <source>
        <dbReference type="ARBA" id="ARBA00023329"/>
    </source>
</evidence>
<protein>
    <submittedName>
        <fullName evidence="9">Vps16 C-terminal domain-containing protein</fullName>
    </submittedName>
</protein>
<feature type="domain" description="Vps16 C-terminal" evidence="7">
    <location>
        <begin position="202"/>
        <end position="290"/>
    </location>
</feature>
<evidence type="ECO:0000256" key="3">
    <source>
        <dbReference type="ARBA" id="ARBA00004603"/>
    </source>
</evidence>
<accession>A0A915ECV5</accession>
<evidence type="ECO:0000313" key="8">
    <source>
        <dbReference type="Proteomes" id="UP000887574"/>
    </source>
</evidence>
<organism evidence="8 9">
    <name type="scientific">Ditylenchus dipsaci</name>
    <dbReference type="NCBI Taxonomy" id="166011"/>
    <lineage>
        <taxon>Eukaryota</taxon>
        <taxon>Metazoa</taxon>
        <taxon>Ecdysozoa</taxon>
        <taxon>Nematoda</taxon>
        <taxon>Chromadorea</taxon>
        <taxon>Rhabditida</taxon>
        <taxon>Tylenchina</taxon>
        <taxon>Tylenchomorpha</taxon>
        <taxon>Sphaerularioidea</taxon>
        <taxon>Anguinidae</taxon>
        <taxon>Anguininae</taxon>
        <taxon>Ditylenchus</taxon>
    </lineage>
</organism>
<evidence type="ECO:0000256" key="4">
    <source>
        <dbReference type="ARBA" id="ARBA00022753"/>
    </source>
</evidence>
<dbReference type="InterPro" id="IPR040057">
    <property type="entry name" value="Spe-39"/>
</dbReference>
<feature type="region of interest" description="Disordered" evidence="6">
    <location>
        <begin position="1"/>
        <end position="45"/>
    </location>
</feature>